<evidence type="ECO:0000256" key="1">
    <source>
        <dbReference type="ARBA" id="ARBA00001957"/>
    </source>
</evidence>
<dbReference type="PANTHER" id="PTHR45398:SF1">
    <property type="entry name" value="ENZYME, PUTATIVE (JCVI)-RELATED"/>
    <property type="match status" value="1"/>
</dbReference>
<dbReference type="InterPro" id="IPR023213">
    <property type="entry name" value="CAT-like_dom_sf"/>
</dbReference>
<dbReference type="Gene3D" id="3.30.300.30">
    <property type="match status" value="2"/>
</dbReference>
<dbReference type="InterPro" id="IPR009081">
    <property type="entry name" value="PP-bd_ACP"/>
</dbReference>
<dbReference type="Pfam" id="PF00668">
    <property type="entry name" value="Condensation"/>
    <property type="match status" value="3"/>
</dbReference>
<evidence type="ECO:0000256" key="3">
    <source>
        <dbReference type="ARBA" id="ARBA00022450"/>
    </source>
</evidence>
<evidence type="ECO:0000256" key="4">
    <source>
        <dbReference type="ARBA" id="ARBA00022553"/>
    </source>
</evidence>
<evidence type="ECO:0000256" key="2">
    <source>
        <dbReference type="ARBA" id="ARBA00006432"/>
    </source>
</evidence>
<dbReference type="FunFam" id="2.30.38.10:FF:000001">
    <property type="entry name" value="Non-ribosomal peptide synthetase PvdI"/>
    <property type="match status" value="2"/>
</dbReference>
<dbReference type="GO" id="GO:0003824">
    <property type="term" value="F:catalytic activity"/>
    <property type="evidence" value="ECO:0007669"/>
    <property type="project" value="InterPro"/>
</dbReference>
<dbReference type="InterPro" id="IPR000873">
    <property type="entry name" value="AMP-dep_synth/lig_dom"/>
</dbReference>
<dbReference type="PROSITE" id="PS00012">
    <property type="entry name" value="PHOSPHOPANTETHEINE"/>
    <property type="match status" value="1"/>
</dbReference>
<dbReference type="InterPro" id="IPR020806">
    <property type="entry name" value="PKS_PP-bd"/>
</dbReference>
<dbReference type="STRING" id="391936.S7S_05325"/>
<dbReference type="FunFam" id="3.40.50.12780:FF:000012">
    <property type="entry name" value="Non-ribosomal peptide synthetase"/>
    <property type="match status" value="1"/>
</dbReference>
<dbReference type="RefSeq" id="WP_008737436.1">
    <property type="nucleotide sequence ID" value="NZ_CP004387.1"/>
</dbReference>
<keyword evidence="4" id="KW-0597">Phosphoprotein</keyword>
<proteinExistence type="inferred from homology"/>
<feature type="domain" description="Carrier" evidence="5">
    <location>
        <begin position="1003"/>
        <end position="1077"/>
    </location>
</feature>
<dbReference type="Gene3D" id="3.30.559.10">
    <property type="entry name" value="Chloramphenicol acetyltransferase-like domain"/>
    <property type="match status" value="3"/>
</dbReference>
<dbReference type="OrthoDB" id="9757559at2"/>
<dbReference type="PROSITE" id="PS50075">
    <property type="entry name" value="CARRIER"/>
    <property type="match status" value="2"/>
</dbReference>
<dbReference type="SMART" id="SM00823">
    <property type="entry name" value="PKS_PP"/>
    <property type="match status" value="2"/>
</dbReference>
<dbReference type="SUPFAM" id="SSF56801">
    <property type="entry name" value="Acetyl-CoA synthetase-like"/>
    <property type="match status" value="2"/>
</dbReference>
<dbReference type="PROSITE" id="PS00455">
    <property type="entry name" value="AMP_BINDING"/>
    <property type="match status" value="2"/>
</dbReference>
<dbReference type="GO" id="GO:0031177">
    <property type="term" value="F:phosphopantetheine binding"/>
    <property type="evidence" value="ECO:0007669"/>
    <property type="project" value="InterPro"/>
</dbReference>
<dbReference type="Gene3D" id="2.30.38.10">
    <property type="entry name" value="Luciferase, Domain 3"/>
    <property type="match status" value="2"/>
</dbReference>
<reference evidence="6 7" key="1">
    <citation type="journal article" date="2012" name="J. Bacteriol.">
        <title>Genome sequence of an alkane-degrading bacterium, Alcanivorax pacificus type strain W11-5, isolated from deep sea sediment.</title>
        <authorList>
            <person name="Lai Q."/>
            <person name="Shao Z."/>
        </authorList>
    </citation>
    <scope>NUCLEOTIDE SEQUENCE [LARGE SCALE GENOMIC DNA]</scope>
    <source>
        <strain evidence="6 7">W11-5</strain>
    </source>
</reference>
<evidence type="ECO:0000313" key="7">
    <source>
        <dbReference type="Proteomes" id="UP000006764"/>
    </source>
</evidence>
<dbReference type="Proteomes" id="UP000006764">
    <property type="component" value="Chromosome"/>
</dbReference>
<comment type="cofactor">
    <cofactor evidence="1">
        <name>pantetheine 4'-phosphate</name>
        <dbReference type="ChEBI" id="CHEBI:47942"/>
    </cofactor>
</comment>
<dbReference type="InterPro" id="IPR010071">
    <property type="entry name" value="AA_adenyl_dom"/>
</dbReference>
<dbReference type="InterPro" id="IPR006162">
    <property type="entry name" value="Ppantetheine_attach_site"/>
</dbReference>
<dbReference type="NCBIfam" id="TIGR01720">
    <property type="entry name" value="NRPS-para261"/>
    <property type="match status" value="1"/>
</dbReference>
<dbReference type="FunFam" id="3.40.50.980:FF:000001">
    <property type="entry name" value="Non-ribosomal peptide synthetase"/>
    <property type="match status" value="2"/>
</dbReference>
<name>A0A0B4XLE2_9GAMM</name>
<dbReference type="CDD" id="cd17649">
    <property type="entry name" value="A_NRPS_PvdJ-like"/>
    <property type="match status" value="1"/>
</dbReference>
<dbReference type="GO" id="GO:0044550">
    <property type="term" value="P:secondary metabolite biosynthetic process"/>
    <property type="evidence" value="ECO:0007669"/>
    <property type="project" value="UniProtKB-ARBA"/>
</dbReference>
<dbReference type="Gene3D" id="1.10.1200.10">
    <property type="entry name" value="ACP-like"/>
    <property type="match status" value="2"/>
</dbReference>
<dbReference type="Pfam" id="PF13193">
    <property type="entry name" value="AMP-binding_C"/>
    <property type="match status" value="1"/>
</dbReference>
<organism evidence="6 7">
    <name type="scientific">Isoalcanivorax pacificus W11-5</name>
    <dbReference type="NCBI Taxonomy" id="391936"/>
    <lineage>
        <taxon>Bacteria</taxon>
        <taxon>Pseudomonadati</taxon>
        <taxon>Pseudomonadota</taxon>
        <taxon>Gammaproteobacteria</taxon>
        <taxon>Oceanospirillales</taxon>
        <taxon>Alcanivoracaceae</taxon>
        <taxon>Isoalcanivorax</taxon>
    </lineage>
</organism>
<accession>A0A0B4XLE2</accession>
<dbReference type="FunFam" id="3.30.300.30:FF:000010">
    <property type="entry name" value="Enterobactin synthetase component F"/>
    <property type="match status" value="1"/>
</dbReference>
<dbReference type="InterPro" id="IPR010060">
    <property type="entry name" value="NRPS_synth"/>
</dbReference>
<dbReference type="Pfam" id="PF00501">
    <property type="entry name" value="AMP-binding"/>
    <property type="match status" value="2"/>
</dbReference>
<dbReference type="Gene3D" id="3.30.559.30">
    <property type="entry name" value="Nonribosomal peptide synthetase, condensation domain"/>
    <property type="match status" value="3"/>
</dbReference>
<dbReference type="InterPro" id="IPR025110">
    <property type="entry name" value="AMP-bd_C"/>
</dbReference>
<sequence length="2582" mass="283261">MNAALRTIAERFARLPEHKQRDFLTALQQQGIDFAQLPMVPRAEDGPCPLSFAQARQWFLWRLDPAGTAYHISGALTLTGLLDVTALRTALATLVSRHAALRTRFIETEDGHALQACLPQGEVQWQEETLADPSLARERAEAIAAAPFDLRTGPLLRAALLRTGADEQILVLVVHHIVADGWSMQILLHELMQCYAAGGSTTLPPLPVSYADYALWQRHALEAGERERQLAHWRAQLGEAQPVLQLPTDAPRRAGAHYTAARHTLHLPASLMNDLRGRTAGQGVTLFMALLSAFQVLLGRRSGQDDIRVGVPLANRQRTETEGVIGFFVNTQIMRARLSPDMTLDELLQQVRSTTLAAQSHQDLPFEELVEALHPARSLDSSPLFQVAFDHQQQGDAEQVTLPGVTVSAFPLRPRQAQFELALATLAQADGSVTATFTYARELFEADTIAALAAQYETLVTALVQTPDAVLGDLPLLTDGEQRTLTAWGKSPATAPAFVPAHQRVSDQARQRPDADALITPTGTLSYAELEARANALAHQLIAAGVCPETRVGVALPRDAGLIIALLAIHRAGGAYVPLDPYYPADRLRYMMDDSGMRLLLTTQTLLPSLPVPEKVEVLCADPLADDAPTHPPDVVLHPEQLAYLIYTSGSTGRPKGVAVAHGPFAMHVQAISERYGMTPQDRELQFASVCFDGAHERIWVPLISGAALMPRDDELWPVTRTCEEIARHGITLACFTPGYLRQIAELVGEPASRLPIRSYTVGGEAMPRATLALVQQVLKPPRILNGYGPTETVITPTLGCAFPDSPCATSAMTIGTPVGDRSAWVLDDTLQPVPPGQSGELYLGGSGLARGYLGRPALTAERFVADPFSDTGARLYRTGDRVRWLPDGTLDYLGRIDQQVKVRGFRIEPGEVEAQLLAQPAVRDAAVMACDAPGGTALVAWVSLQGDSDATRLRAALGETLPDYMVPAVITVLAALPLNANGKVDRQALPAPVFASEQPYAAPQGDIEQMLARLWQQVLSVEQVGRADNFFDLGGDSILSLQIVARCQQAGWQITPRQMFEHQTIAALATVAEPVQATHMEEKRATLRDLLPDELCDRLALNEAQIEDVYPLSPTQEGMLFHSMEEPGMYINQLSIAVQGLDAERLAQAWRTMLARHPILRSGVLWQPGMQRPLQSVWRDVEAEIHHLDWRGEAGMTARLEAFLAQDLQAGFDWQRPPLSRLTLIRTGDDAHQLIWTRHHLLADGWADARLLGEWLRCYAGETLPPPPPGYGHYIRWLQRQDQDAARDFWHSALAGQEGATLLAATATAQPRTGYERIYTRWDGDVTARLQAFARAQQITLNTLVQAAWALVLQGCCQREQVMFGATVAGRPATLPGAQEMVGLFINTLPVPVNTAPHQTVGEYLRTVQHTNLQLREFEYSALADVQRWAGAAGRPLFDSILVFENHPLDEALRDTGRYGLRFGAMHGEGLTGYAMDVQVQVEDTLEIEYCYRRADFSDAEVLQVRARMEQMLAALSEEASRPLGELPRISADAVRQLTAWGSNPPAEQDDRPVTALIAGRAAQQPAALAVSLGDRELDFATLDAEAHRMAQRLRARGIGTETLIGVSLPRSPELLVTLLGILRAEAAYVPLDSALPQERRRFMVRDSGLRALITTEALRADSDTLGAPAIWTLEDLLQQQAPATPLAQVIHPQQLAYMIYTSGSTGQPKGVMVTHGPLAMHCRAVAAMYDMPPGSRELHFMSFSFDGAHERWLAALCQGVGLVLRDDELWSAEQTSAVLRDRQVDAAAFPPAYLGQLAEWHAAGDAPPPVSLYVFGGEAMPRDTLARIRDTLRPRWLLNGYGPTETVVTPLIWKVPADTEFTTPFAPIGRVVGERTAWILDPAMQPVPAGAIGELYIGGYGLARGYAGRAALTAARFVADPFSRDGGRLYRTGDLARWLPDGQVEYLGRADRQVKVRGFRIEPGEIEAVLREVPTVRDAAVDVHDGQLVAWLESDQDDSQAARQHLAGRMPDYMVPAQFMTLPALPRLISGKLDRHSLPAPTSAAGTAYVAPCSDTARQLADIWQQVLGVPRVGMTDHFFELGGDSILSLQVISRVRQAGLPITVRLRDLMRYPTLQGLIEHAGQTHEHTAEPVAVTTLPTGPAPLTPIQAWLFEEDIPSPDHFNQSVLLRAKTPLDEHVLREVIARLVAHHEGLRMRLVRSGDGQWRQAPVASDDSAGILWVRDACSAEDILRIGEAAQRSLSLQDGPVMRVVYLRMADQSSRLLIVIHHLFVDGVSWRVLLEEMQGLYGALCGGEPYALPQASAPFSAWAHYLATRAPALQGEVDYWHTQLQGVADIPRDHDSLNLTGADHSLRCELDETLTAQLLREAPAAYDTSIDDLLLAALARTVWQWSGEHSTLVNLEGHGREGDDAGLDLSRTVGWFTSVYPLRLVQGQAAPGALIRAVKNQRRAVPGKGIGYGVLWYLGDQTARQKLGIASPRITFNYLGQFDQSFSDDGDFQPALESAGRERSDAAPLANWLEIVGHVYGQKLTLNWIFSRHQYEVETVERLVTLYENALRELVVHCVEKVAGRRQRRRA</sequence>
<dbReference type="InterPro" id="IPR001242">
    <property type="entry name" value="Condensation_dom"/>
</dbReference>
<dbReference type="GO" id="GO:0043041">
    <property type="term" value="P:amino acid activation for nonribosomal peptide biosynthetic process"/>
    <property type="evidence" value="ECO:0007669"/>
    <property type="project" value="UniProtKB-ARBA"/>
</dbReference>
<dbReference type="CDD" id="cd19534">
    <property type="entry name" value="E_NRPS"/>
    <property type="match status" value="1"/>
</dbReference>
<dbReference type="SUPFAM" id="SSF47336">
    <property type="entry name" value="ACP-like"/>
    <property type="match status" value="2"/>
</dbReference>
<gene>
    <name evidence="6" type="ORF">S7S_05325</name>
</gene>
<feature type="domain" description="Carrier" evidence="5">
    <location>
        <begin position="2053"/>
        <end position="2129"/>
    </location>
</feature>
<dbReference type="Gene3D" id="3.40.50.980">
    <property type="match status" value="4"/>
</dbReference>
<dbReference type="NCBIfam" id="TIGR01733">
    <property type="entry name" value="AA-adenyl-dom"/>
    <property type="match status" value="2"/>
</dbReference>
<dbReference type="EMBL" id="CP004387">
    <property type="protein sequence ID" value="AJD47485.1"/>
    <property type="molecule type" value="Genomic_DNA"/>
</dbReference>
<dbReference type="CDD" id="cd19543">
    <property type="entry name" value="DCL_NRPS"/>
    <property type="match status" value="1"/>
</dbReference>
<dbReference type="HOGENOM" id="CLU_000022_0_12_6"/>
<dbReference type="CDD" id="cd19531">
    <property type="entry name" value="LCL_NRPS-like"/>
    <property type="match status" value="1"/>
</dbReference>
<dbReference type="KEGG" id="apac:S7S_05325"/>
<comment type="similarity">
    <text evidence="2">Belongs to the ATP-dependent AMP-binding enzyme family.</text>
</comment>
<dbReference type="InterPro" id="IPR020845">
    <property type="entry name" value="AMP-binding_CS"/>
</dbReference>
<dbReference type="InterPro" id="IPR045851">
    <property type="entry name" value="AMP-bd_C_sf"/>
</dbReference>
<keyword evidence="3" id="KW-0596">Phosphopantetheine</keyword>
<dbReference type="Pfam" id="PF00550">
    <property type="entry name" value="PP-binding"/>
    <property type="match status" value="2"/>
</dbReference>
<keyword evidence="7" id="KW-1185">Reference proteome</keyword>
<dbReference type="InterPro" id="IPR036736">
    <property type="entry name" value="ACP-like_sf"/>
</dbReference>
<protein>
    <submittedName>
        <fullName evidence="6">PpsD</fullName>
    </submittedName>
</protein>
<evidence type="ECO:0000313" key="6">
    <source>
        <dbReference type="EMBL" id="AJD47485.1"/>
    </source>
</evidence>
<dbReference type="FunFam" id="1.10.1200.10:FF:000005">
    <property type="entry name" value="Nonribosomal peptide synthetase 1"/>
    <property type="match status" value="2"/>
</dbReference>
<dbReference type="SUPFAM" id="SSF52777">
    <property type="entry name" value="CoA-dependent acyltransferases"/>
    <property type="match status" value="6"/>
</dbReference>
<evidence type="ECO:0000259" key="5">
    <source>
        <dbReference type="PROSITE" id="PS50075"/>
    </source>
</evidence>
<dbReference type="PANTHER" id="PTHR45398">
    <property type="match status" value="1"/>
</dbReference>